<proteinExistence type="inferred from homology"/>
<accession>A0A8C5LMH1</accession>
<dbReference type="PROSITE" id="PS00421">
    <property type="entry name" value="TM4_1"/>
    <property type="match status" value="1"/>
</dbReference>
<dbReference type="Ensembl" id="ENSLLET00000002426.1">
    <property type="protein sequence ID" value="ENSLLEP00000002325.1"/>
    <property type="gene ID" value="ENSLLEG00000001491.1"/>
</dbReference>
<evidence type="ECO:0000313" key="9">
    <source>
        <dbReference type="Proteomes" id="UP000694569"/>
    </source>
</evidence>
<keyword evidence="4 7" id="KW-1133">Transmembrane helix</keyword>
<dbReference type="CDD" id="cd03156">
    <property type="entry name" value="uroplakin_I_like_LEL"/>
    <property type="match status" value="1"/>
</dbReference>
<sequence>PNCFAILRALLHSLRGAAILGIGIWVKVDGGSFIKILGAAAPQLMQIVNVGYVCIAVGGFLILMGFLGCCGAVKESRCMLMTFFTIILIIFIAEMVAAVVVLAFSSLSKVFIDFLGNVATKFLKNEYGQNNDLTAVWNTTMKELPCCGFRDFQDFNESYYYKQHSNQYPEVCCNYATPCNATKISPLIKGCFVAFEQFLNKNGKILGGVALGLCGLEVKEKRTPETPHISVSALYRVI</sequence>
<dbReference type="GO" id="GO:0005886">
    <property type="term" value="C:plasma membrane"/>
    <property type="evidence" value="ECO:0007669"/>
    <property type="project" value="TreeGrafter"/>
</dbReference>
<comment type="similarity">
    <text evidence="2 7">Belongs to the tetraspanin (TM4SF) family.</text>
</comment>
<dbReference type="PANTHER" id="PTHR19282">
    <property type="entry name" value="TETRASPANIN"/>
    <property type="match status" value="1"/>
</dbReference>
<evidence type="ECO:0000313" key="8">
    <source>
        <dbReference type="Ensembl" id="ENSLLEP00000002325.1"/>
    </source>
</evidence>
<feature type="transmembrane region" description="Helical" evidence="7">
    <location>
        <begin position="79"/>
        <end position="104"/>
    </location>
</feature>
<comment type="caution">
    <text evidence="7">Lacks conserved residue(s) required for the propagation of feature annotation.</text>
</comment>
<dbReference type="InterPro" id="IPR018503">
    <property type="entry name" value="Tetraspanin_CS"/>
</dbReference>
<keyword evidence="3 7" id="KW-0812">Transmembrane</keyword>
<reference evidence="8" key="1">
    <citation type="submission" date="2025-08" db="UniProtKB">
        <authorList>
            <consortium name="Ensembl"/>
        </authorList>
    </citation>
    <scope>IDENTIFICATION</scope>
</reference>
<comment type="subcellular location">
    <subcellularLocation>
        <location evidence="1 7">Membrane</location>
        <topology evidence="1 7">Multi-pass membrane protein</topology>
    </subcellularLocation>
</comment>
<evidence type="ECO:0000256" key="5">
    <source>
        <dbReference type="ARBA" id="ARBA00023136"/>
    </source>
</evidence>
<organism evidence="8 9">
    <name type="scientific">Leptobrachium leishanense</name>
    <name type="common">Leishan spiny toad</name>
    <dbReference type="NCBI Taxonomy" id="445787"/>
    <lineage>
        <taxon>Eukaryota</taxon>
        <taxon>Metazoa</taxon>
        <taxon>Chordata</taxon>
        <taxon>Craniata</taxon>
        <taxon>Vertebrata</taxon>
        <taxon>Euteleostomi</taxon>
        <taxon>Amphibia</taxon>
        <taxon>Batrachia</taxon>
        <taxon>Anura</taxon>
        <taxon>Pelobatoidea</taxon>
        <taxon>Megophryidae</taxon>
        <taxon>Leptobrachium</taxon>
    </lineage>
</organism>
<evidence type="ECO:0000256" key="2">
    <source>
        <dbReference type="ARBA" id="ARBA00006840"/>
    </source>
</evidence>
<dbReference type="GeneTree" id="ENSGT00940000164506"/>
<dbReference type="PIRSF" id="PIRSF002419">
    <property type="entry name" value="Tetraspanin"/>
    <property type="match status" value="1"/>
</dbReference>
<dbReference type="PANTHER" id="PTHR19282:SF545">
    <property type="entry name" value="TETRASPANIN"/>
    <property type="match status" value="1"/>
</dbReference>
<dbReference type="PRINTS" id="PR00259">
    <property type="entry name" value="TMFOUR"/>
</dbReference>
<evidence type="ECO:0000256" key="7">
    <source>
        <dbReference type="RuleBase" id="RU361218"/>
    </source>
</evidence>
<evidence type="ECO:0000256" key="6">
    <source>
        <dbReference type="ARBA" id="ARBA00023180"/>
    </source>
</evidence>
<dbReference type="AlphaFoldDB" id="A0A8C5LMH1"/>
<dbReference type="Pfam" id="PF00335">
    <property type="entry name" value="Tetraspanin"/>
    <property type="match status" value="1"/>
</dbReference>
<dbReference type="Gene3D" id="1.10.1450.10">
    <property type="entry name" value="Tetraspanin"/>
    <property type="match status" value="1"/>
</dbReference>
<protein>
    <recommendedName>
        <fullName evidence="7">Tetraspanin</fullName>
    </recommendedName>
</protein>
<keyword evidence="9" id="KW-1185">Reference proteome</keyword>
<feature type="transmembrane region" description="Helical" evidence="7">
    <location>
        <begin position="6"/>
        <end position="26"/>
    </location>
</feature>
<feature type="transmembrane region" description="Helical" evidence="7">
    <location>
        <begin position="47"/>
        <end position="67"/>
    </location>
</feature>
<dbReference type="Proteomes" id="UP000694569">
    <property type="component" value="Unplaced"/>
</dbReference>
<evidence type="ECO:0000256" key="3">
    <source>
        <dbReference type="ARBA" id="ARBA00022692"/>
    </source>
</evidence>
<name>A0A8C5LMH1_9ANUR</name>
<dbReference type="InterPro" id="IPR000301">
    <property type="entry name" value="Tetraspanin_animals"/>
</dbReference>
<dbReference type="InterPro" id="IPR018499">
    <property type="entry name" value="Tetraspanin/Peripherin"/>
</dbReference>
<reference evidence="8" key="2">
    <citation type="submission" date="2025-09" db="UniProtKB">
        <authorList>
            <consortium name="Ensembl"/>
        </authorList>
    </citation>
    <scope>IDENTIFICATION</scope>
</reference>
<dbReference type="OrthoDB" id="6134317at2759"/>
<evidence type="ECO:0000256" key="4">
    <source>
        <dbReference type="ARBA" id="ARBA00022989"/>
    </source>
</evidence>
<dbReference type="InterPro" id="IPR008952">
    <property type="entry name" value="Tetraspanin_EC2_sf"/>
</dbReference>
<keyword evidence="5 7" id="KW-0472">Membrane</keyword>
<keyword evidence="6" id="KW-0325">Glycoprotein</keyword>
<evidence type="ECO:0000256" key="1">
    <source>
        <dbReference type="ARBA" id="ARBA00004141"/>
    </source>
</evidence>
<dbReference type="SUPFAM" id="SSF48652">
    <property type="entry name" value="Tetraspanin"/>
    <property type="match status" value="1"/>
</dbReference>